<feature type="transmembrane region" description="Helical" evidence="6">
    <location>
        <begin position="353"/>
        <end position="374"/>
    </location>
</feature>
<keyword evidence="3 6" id="KW-1133">Transmembrane helix</keyword>
<dbReference type="InterPro" id="IPR030185">
    <property type="entry name" value="Mae1"/>
</dbReference>
<feature type="transmembrane region" description="Helical" evidence="6">
    <location>
        <begin position="69"/>
        <end position="91"/>
    </location>
</feature>
<dbReference type="GO" id="GO:0015140">
    <property type="term" value="F:malate transmembrane transporter activity"/>
    <property type="evidence" value="ECO:0007669"/>
    <property type="project" value="InterPro"/>
</dbReference>
<feature type="transmembrane region" description="Helical" evidence="6">
    <location>
        <begin position="145"/>
        <end position="170"/>
    </location>
</feature>
<evidence type="ECO:0000313" key="7">
    <source>
        <dbReference type="EMBL" id="KAK5167457.1"/>
    </source>
</evidence>
<dbReference type="GeneID" id="89928492"/>
<dbReference type="RefSeq" id="XP_064657163.1">
    <property type="nucleotide sequence ID" value="XM_064804393.1"/>
</dbReference>
<keyword evidence="2 6" id="KW-0812">Transmembrane</keyword>
<evidence type="ECO:0008006" key="9">
    <source>
        <dbReference type="Google" id="ProtNLM"/>
    </source>
</evidence>
<dbReference type="Gene3D" id="1.50.10.150">
    <property type="entry name" value="Voltage-dependent anion channel"/>
    <property type="match status" value="1"/>
</dbReference>
<feature type="transmembrane region" description="Helical" evidence="6">
    <location>
        <begin position="291"/>
        <end position="316"/>
    </location>
</feature>
<sequence length="387" mass="42356">MDPDAADKLESSENERLPPAPHGSSSQRGRHWLGQLPVDSWAWYLWPMTSLGLSTLLHAQEAIHDFPGLYALGVLVYMVGVIEYFLTIILKTNKALLNRRTLIKSISKPSEAMFFATFWISTFGLITAGIQYSDPAPGGNLATTFFAIFWIWIIFALCASVGMFIMLAHINALESKDMTPAWLLPLFPLILTGVMTGSLAECLGEAQAFPVLITGLIYSGVGFLLSLPVDGIYLWRLYCAGLPGPDKRPAMMLAVGPPSYAPLAFLKMAAVVPTHYAVFAEIPIAGVVCQVMALVFGVAIVGMALFLFLMAFFCILRRANQMSFHLTWYGFIFPNVGLVSLVGVLGAEIPSDGVQWVVSVFTALIVGAWLFVFGMHMRALVMKKDAF</sequence>
<feature type="region of interest" description="Disordered" evidence="5">
    <location>
        <begin position="1"/>
        <end position="28"/>
    </location>
</feature>
<feature type="compositionally biased region" description="Basic and acidic residues" evidence="5">
    <location>
        <begin position="1"/>
        <end position="16"/>
    </location>
</feature>
<dbReference type="PANTHER" id="PTHR31162">
    <property type="entry name" value="MALIC ACID TRANSPORT PROTEIN-RELATED"/>
    <property type="match status" value="1"/>
</dbReference>
<feature type="transmembrane region" description="Helical" evidence="6">
    <location>
        <begin position="112"/>
        <end position="133"/>
    </location>
</feature>
<dbReference type="Proteomes" id="UP001337655">
    <property type="component" value="Unassembled WGS sequence"/>
</dbReference>
<evidence type="ECO:0000256" key="5">
    <source>
        <dbReference type="SAM" id="MobiDB-lite"/>
    </source>
</evidence>
<proteinExistence type="predicted"/>
<feature type="transmembrane region" description="Helical" evidence="6">
    <location>
        <begin position="182"/>
        <end position="200"/>
    </location>
</feature>
<name>A0AAV9P4D6_9PEZI</name>
<keyword evidence="8" id="KW-1185">Reference proteome</keyword>
<feature type="transmembrane region" description="Helical" evidence="6">
    <location>
        <begin position="212"/>
        <end position="238"/>
    </location>
</feature>
<evidence type="ECO:0000256" key="3">
    <source>
        <dbReference type="ARBA" id="ARBA00022989"/>
    </source>
</evidence>
<comment type="caution">
    <text evidence="7">The sequence shown here is derived from an EMBL/GenBank/DDBJ whole genome shotgun (WGS) entry which is preliminary data.</text>
</comment>
<organism evidence="7 8">
    <name type="scientific">Saxophila tyrrhenica</name>
    <dbReference type="NCBI Taxonomy" id="1690608"/>
    <lineage>
        <taxon>Eukaryota</taxon>
        <taxon>Fungi</taxon>
        <taxon>Dikarya</taxon>
        <taxon>Ascomycota</taxon>
        <taxon>Pezizomycotina</taxon>
        <taxon>Dothideomycetes</taxon>
        <taxon>Dothideomycetidae</taxon>
        <taxon>Mycosphaerellales</taxon>
        <taxon>Extremaceae</taxon>
        <taxon>Saxophila</taxon>
    </lineage>
</organism>
<protein>
    <recommendedName>
        <fullName evidence="9">C4-dicarboxylate transporter/malic acid transport protein</fullName>
    </recommendedName>
</protein>
<dbReference type="AlphaFoldDB" id="A0AAV9P4D6"/>
<evidence type="ECO:0000313" key="8">
    <source>
        <dbReference type="Proteomes" id="UP001337655"/>
    </source>
</evidence>
<keyword evidence="4 6" id="KW-0472">Membrane</keyword>
<dbReference type="InterPro" id="IPR004695">
    <property type="entry name" value="SLAC1/Mae1/Ssu1/TehA"/>
</dbReference>
<gene>
    <name evidence="7" type="ORF">LTR77_007156</name>
</gene>
<evidence type="ECO:0000256" key="6">
    <source>
        <dbReference type="SAM" id="Phobius"/>
    </source>
</evidence>
<dbReference type="Pfam" id="PF03595">
    <property type="entry name" value="SLAC1"/>
    <property type="match status" value="1"/>
</dbReference>
<dbReference type="PANTHER" id="PTHR31162:SF0">
    <property type="entry name" value="MALIC ACID TRANSPORT PROTEIN"/>
    <property type="match status" value="1"/>
</dbReference>
<evidence type="ECO:0000256" key="1">
    <source>
        <dbReference type="ARBA" id="ARBA00004141"/>
    </source>
</evidence>
<feature type="transmembrane region" description="Helical" evidence="6">
    <location>
        <begin position="328"/>
        <end position="347"/>
    </location>
</feature>
<comment type="subcellular location">
    <subcellularLocation>
        <location evidence="1">Membrane</location>
        <topology evidence="1">Multi-pass membrane protein</topology>
    </subcellularLocation>
</comment>
<evidence type="ECO:0000256" key="4">
    <source>
        <dbReference type="ARBA" id="ARBA00023136"/>
    </source>
</evidence>
<feature type="transmembrane region" description="Helical" evidence="6">
    <location>
        <begin position="259"/>
        <end position="279"/>
    </location>
</feature>
<dbReference type="EMBL" id="JAVRRT010000011">
    <property type="protein sequence ID" value="KAK5167457.1"/>
    <property type="molecule type" value="Genomic_DNA"/>
</dbReference>
<dbReference type="GO" id="GO:0016020">
    <property type="term" value="C:membrane"/>
    <property type="evidence" value="ECO:0007669"/>
    <property type="project" value="UniProtKB-SubCell"/>
</dbReference>
<accession>A0AAV9P4D6</accession>
<reference evidence="7 8" key="1">
    <citation type="submission" date="2023-08" db="EMBL/GenBank/DDBJ databases">
        <title>Black Yeasts Isolated from many extreme environments.</title>
        <authorList>
            <person name="Coleine C."/>
            <person name="Stajich J.E."/>
            <person name="Selbmann L."/>
        </authorList>
    </citation>
    <scope>NUCLEOTIDE SEQUENCE [LARGE SCALE GENOMIC DNA]</scope>
    <source>
        <strain evidence="7 8">CCFEE 5935</strain>
    </source>
</reference>
<dbReference type="InterPro" id="IPR038665">
    <property type="entry name" value="Voltage-dep_anion_channel_sf"/>
</dbReference>
<evidence type="ECO:0000256" key="2">
    <source>
        <dbReference type="ARBA" id="ARBA00022692"/>
    </source>
</evidence>